<accession>A0A319EB78</accession>
<evidence type="ECO:0000256" key="1">
    <source>
        <dbReference type="SAM" id="MobiDB-lite"/>
    </source>
</evidence>
<proteinExistence type="predicted"/>
<dbReference type="Proteomes" id="UP000247810">
    <property type="component" value="Unassembled WGS sequence"/>
</dbReference>
<feature type="region of interest" description="Disordered" evidence="1">
    <location>
        <begin position="1014"/>
        <end position="1096"/>
    </location>
</feature>
<dbReference type="STRING" id="1448320.A0A319EB78"/>
<gene>
    <name evidence="2" type="ORF">BO71DRAFT_141654</name>
</gene>
<evidence type="ECO:0000313" key="2">
    <source>
        <dbReference type="EMBL" id="PYH88352.1"/>
    </source>
</evidence>
<sequence length="1096" mass="120248">MPSTPPTPPPESLNWPQVPLEYPPIHIDNLDEPPVDWRLAGCLRRTMYRGEIGKKKDYETLLSYYSWGFTTDAYGGVDHNGVRSTTTARLIDALYKIFYNVAPRHQPKNRKELFDFTRDAGPRLLDPEKDIPGLLPISRYHPHPPNPNAQPVPGYIRPPNLPASLSDSYILQMYLPSSKGEELRWLAYDGPDLEIPELDDGGFDDSLQMIPGRGETALVSQDHAVVADPSNLGMSPQAIASLMAETYGPDDAGAIPDANPLVVGGGDRSAATIIAGERTQPVGAPDLVVEGVERLILKFAYTDLERHPTAASRDKALPFITATSEESLAQTIACAFPATSHVKFVDNFQVYEGHHAPRRQTFPYRGRGPVRSNSSSAADCAIIAGKLLDAGSTNIDRQEHGWLENLTDAERAFIEATDVDWDTLPGGVSTQVRDRFRQVIEPFAADSQEETVRALRSIWATSTKSFKQFQFSYSEYENPCVCTGSRATNSEITTSSATPYVITSDTRHGKDMQKLLSRFFSPHGRLACQLCQGSSATYKSRTFKSMPARLVVELDGMTSITNHTENVTIQYRNDRGSNETAIYRWLGGIYLHDNRLQLCWNDAERGEHDGKGMLRVYDSGQNCGIIVGGLPPAAMTDRVPELYWKNTQVPMIFYERVLNPSGEVIKKAMQTLYGMASERLYCRMPGDLLFQRNVGWTPSKVREGPDEYPWAPFLHPIGRQFKRTVSSLDLNIPLETFNESRDQADQAMPPTLCIASAASAAAAAAAASTALVRATSPLSIPEDMAMRTSEAPTAENPIDLTLDSPAANDFEQALGIDPTMEGFPTIDIPAINVEQAPGPEPTMENFFNLPNMSSLESNYIQDTDQYLGIVPAGFPPRTPEPMSAMENFFNLPTVGSPDNHTDQALGAETTMEDFSTIGGPEINFDQALGAEITMEDFLTTYNPDIPADTELNMEDFLTTDSLDINADQVPGIDGWATTGDIQDSYQYPGVSFGVPPTAEDVPINRGLEFNTSGYKGSMFDPPSAAGGEPSSFPLTVSVAEGEDAGSSMDDTSSQIFSDSEQQKQSDSETDDCEMVEHRDDDSAAPPPAKRAKKNPW</sequence>
<dbReference type="AlphaFoldDB" id="A0A319EB78"/>
<organism evidence="2 3">
    <name type="scientific">Aspergillus ellipticus CBS 707.79</name>
    <dbReference type="NCBI Taxonomy" id="1448320"/>
    <lineage>
        <taxon>Eukaryota</taxon>
        <taxon>Fungi</taxon>
        <taxon>Dikarya</taxon>
        <taxon>Ascomycota</taxon>
        <taxon>Pezizomycotina</taxon>
        <taxon>Eurotiomycetes</taxon>
        <taxon>Eurotiomycetidae</taxon>
        <taxon>Eurotiales</taxon>
        <taxon>Aspergillaceae</taxon>
        <taxon>Aspergillus</taxon>
        <taxon>Aspergillus subgen. Circumdati</taxon>
    </lineage>
</organism>
<dbReference type="EMBL" id="KZ826103">
    <property type="protein sequence ID" value="PYH88352.1"/>
    <property type="molecule type" value="Genomic_DNA"/>
</dbReference>
<protein>
    <submittedName>
        <fullName evidence="2">Uncharacterized protein</fullName>
    </submittedName>
</protein>
<evidence type="ECO:0000313" key="3">
    <source>
        <dbReference type="Proteomes" id="UP000247810"/>
    </source>
</evidence>
<dbReference type="OrthoDB" id="5431239at2759"/>
<name>A0A319EB78_9EURO</name>
<keyword evidence="3" id="KW-1185">Reference proteome</keyword>
<reference evidence="2 3" key="1">
    <citation type="submission" date="2018-02" db="EMBL/GenBank/DDBJ databases">
        <title>The genomes of Aspergillus section Nigri reveals drivers in fungal speciation.</title>
        <authorList>
            <consortium name="DOE Joint Genome Institute"/>
            <person name="Vesth T.C."/>
            <person name="Nybo J."/>
            <person name="Theobald S."/>
            <person name="Brandl J."/>
            <person name="Frisvad J.C."/>
            <person name="Nielsen K.F."/>
            <person name="Lyhne E.K."/>
            <person name="Kogle M.E."/>
            <person name="Kuo A."/>
            <person name="Riley R."/>
            <person name="Clum A."/>
            <person name="Nolan M."/>
            <person name="Lipzen A."/>
            <person name="Salamov A."/>
            <person name="Henrissat B."/>
            <person name="Wiebenga A."/>
            <person name="De vries R.P."/>
            <person name="Grigoriev I.V."/>
            <person name="Mortensen U.H."/>
            <person name="Andersen M.R."/>
            <person name="Baker S.E."/>
        </authorList>
    </citation>
    <scope>NUCLEOTIDE SEQUENCE [LARGE SCALE GENOMIC DNA]</scope>
    <source>
        <strain evidence="2 3">CBS 707.79</strain>
    </source>
</reference>
<dbReference type="VEuPathDB" id="FungiDB:BO71DRAFT_141654"/>